<organism evidence="1 2">
    <name type="scientific">Ileibacterium valens</name>
    <dbReference type="NCBI Taxonomy" id="1862668"/>
    <lineage>
        <taxon>Bacteria</taxon>
        <taxon>Bacillati</taxon>
        <taxon>Bacillota</taxon>
        <taxon>Erysipelotrichia</taxon>
        <taxon>Erysipelotrichales</taxon>
        <taxon>Erysipelotrichaceae</taxon>
        <taxon>Ileibacterium</taxon>
    </lineage>
</organism>
<sequence>MEMKEGRNLNQIQENILEISDLLTADLADELKHNLLGVDEAYQISRMVSECMGALTRLDTLIVDIYAS</sequence>
<accession>A0A1U7NHU8</accession>
<name>A0A1U7NHU8_9FIRM</name>
<dbReference type="AlphaFoldDB" id="A0A1U7NHU8"/>
<comment type="caution">
    <text evidence="1">The sequence shown here is derived from an EMBL/GenBank/DDBJ whole genome shotgun (WGS) entry which is preliminary data.</text>
</comment>
<evidence type="ECO:0000313" key="2">
    <source>
        <dbReference type="Proteomes" id="UP000186341"/>
    </source>
</evidence>
<reference evidence="1 2" key="1">
    <citation type="submission" date="2016-11" db="EMBL/GenBank/DDBJ databases">
        <title>Description of two novel members of the family Erysipelotrichaceae: Ileibacterium lipovorans gen. nov., sp. nov. and Dubosiella newyorkensis, gen. nov., sp. nov.</title>
        <authorList>
            <person name="Cox L.M."/>
            <person name="Sohn J."/>
            <person name="Tyrrell K.L."/>
            <person name="Citron D.M."/>
            <person name="Lawson P.A."/>
            <person name="Patel N.B."/>
            <person name="Iizumi T."/>
            <person name="Perez-Perez G.I."/>
            <person name="Goldstein E.J."/>
            <person name="Blaser M.J."/>
        </authorList>
    </citation>
    <scope>NUCLEOTIDE SEQUENCE [LARGE SCALE GENOMIC DNA]</scope>
    <source>
        <strain evidence="1 2">NYU-BL-A3</strain>
    </source>
</reference>
<keyword evidence="2" id="KW-1185">Reference proteome</keyword>
<dbReference type="GeneID" id="82202164"/>
<dbReference type="Proteomes" id="UP000186341">
    <property type="component" value="Unassembled WGS sequence"/>
</dbReference>
<protein>
    <submittedName>
        <fullName evidence="1">Uncharacterized protein</fullName>
    </submittedName>
</protein>
<proteinExistence type="predicted"/>
<dbReference type="EMBL" id="MPJW01000078">
    <property type="protein sequence ID" value="OLU41655.1"/>
    <property type="molecule type" value="Genomic_DNA"/>
</dbReference>
<gene>
    <name evidence="1" type="ORF">BO222_02835</name>
</gene>
<evidence type="ECO:0000313" key="1">
    <source>
        <dbReference type="EMBL" id="OLU41655.1"/>
    </source>
</evidence>
<dbReference type="RefSeq" id="WP_075818190.1">
    <property type="nucleotide sequence ID" value="NZ_CAOUMU010000179.1"/>
</dbReference>